<dbReference type="Proteomes" id="UP001141552">
    <property type="component" value="Unassembled WGS sequence"/>
</dbReference>
<keyword evidence="5" id="KW-0372">Hormone</keyword>
<feature type="chain" id="PRO_5040132077" evidence="8">
    <location>
        <begin position="30"/>
        <end position="95"/>
    </location>
</feature>
<dbReference type="GO" id="GO:1901371">
    <property type="term" value="P:regulation of leaf morphogenesis"/>
    <property type="evidence" value="ECO:0007669"/>
    <property type="project" value="TreeGrafter"/>
</dbReference>
<evidence type="ECO:0000256" key="3">
    <source>
        <dbReference type="ARBA" id="ARBA00022523"/>
    </source>
</evidence>
<dbReference type="GO" id="GO:0005179">
    <property type="term" value="F:hormone activity"/>
    <property type="evidence" value="ECO:0007669"/>
    <property type="project" value="UniProtKB-KW"/>
</dbReference>
<evidence type="ECO:0000256" key="1">
    <source>
        <dbReference type="ARBA" id="ARBA00004271"/>
    </source>
</evidence>
<evidence type="ECO:0000313" key="9">
    <source>
        <dbReference type="EMBL" id="KAJ4843241.1"/>
    </source>
</evidence>
<dbReference type="AlphaFoldDB" id="A0A9Q0JHY5"/>
<keyword evidence="10" id="KW-1185">Reference proteome</keyword>
<evidence type="ECO:0000256" key="6">
    <source>
        <dbReference type="ARBA" id="ARBA00022729"/>
    </source>
</evidence>
<dbReference type="GO" id="GO:0048364">
    <property type="term" value="P:root development"/>
    <property type="evidence" value="ECO:0007669"/>
    <property type="project" value="InterPro"/>
</dbReference>
<dbReference type="GO" id="GO:1902025">
    <property type="term" value="P:nitrate import"/>
    <property type="evidence" value="ECO:0007669"/>
    <property type="project" value="TreeGrafter"/>
</dbReference>
<sequence>MTTSRIPMCAVTFLFLFLIICQEVAYVEGRHLKSGSSKKCSSKCKAALNVAKDHAGRPPATIAGGQEKTSKVEYVDEFRPTAPGHSPGVGHSIKT</sequence>
<accession>A0A9Q0JHY5</accession>
<organism evidence="9 10">
    <name type="scientific">Turnera subulata</name>
    <dbReference type="NCBI Taxonomy" id="218843"/>
    <lineage>
        <taxon>Eukaryota</taxon>
        <taxon>Viridiplantae</taxon>
        <taxon>Streptophyta</taxon>
        <taxon>Embryophyta</taxon>
        <taxon>Tracheophyta</taxon>
        <taxon>Spermatophyta</taxon>
        <taxon>Magnoliopsida</taxon>
        <taxon>eudicotyledons</taxon>
        <taxon>Gunneridae</taxon>
        <taxon>Pentapetalae</taxon>
        <taxon>rosids</taxon>
        <taxon>fabids</taxon>
        <taxon>Malpighiales</taxon>
        <taxon>Passifloraceae</taxon>
        <taxon>Turnera</taxon>
    </lineage>
</organism>
<keyword evidence="3" id="KW-0052">Apoplast</keyword>
<dbReference type="PANTHER" id="PTHR33348:SF7">
    <property type="entry name" value="PRECURSOR OF CEP11-RELATED"/>
    <property type="match status" value="1"/>
</dbReference>
<dbReference type="InterPro" id="IPR033250">
    <property type="entry name" value="CEP"/>
</dbReference>
<evidence type="ECO:0000256" key="7">
    <source>
        <dbReference type="ARBA" id="ARBA00023278"/>
    </source>
</evidence>
<evidence type="ECO:0000256" key="4">
    <source>
        <dbReference type="ARBA" id="ARBA00022525"/>
    </source>
</evidence>
<reference evidence="9" key="2">
    <citation type="journal article" date="2023" name="Plants (Basel)">
        <title>Annotation of the Turnera subulata (Passifloraceae) Draft Genome Reveals the S-Locus Evolved after the Divergence of Turneroideae from Passifloroideae in a Stepwise Manner.</title>
        <authorList>
            <person name="Henning P.M."/>
            <person name="Roalson E.H."/>
            <person name="Mir W."/>
            <person name="McCubbin A.G."/>
            <person name="Shore J.S."/>
        </authorList>
    </citation>
    <scope>NUCLEOTIDE SEQUENCE</scope>
    <source>
        <strain evidence="9">F60SS</strain>
    </source>
</reference>
<dbReference type="PANTHER" id="PTHR33348">
    <property type="entry name" value="PRECURSOR OF CEP5"/>
    <property type="match status" value="1"/>
</dbReference>
<proteinExistence type="inferred from homology"/>
<dbReference type="GO" id="GO:0006995">
    <property type="term" value="P:cellular response to nitrogen starvation"/>
    <property type="evidence" value="ECO:0007669"/>
    <property type="project" value="UniProtKB-ARBA"/>
</dbReference>
<dbReference type="GO" id="GO:2000280">
    <property type="term" value="P:regulation of root development"/>
    <property type="evidence" value="ECO:0007669"/>
    <property type="project" value="TreeGrafter"/>
</dbReference>
<comment type="caution">
    <text evidence="9">The sequence shown here is derived from an EMBL/GenBank/DDBJ whole genome shotgun (WGS) entry which is preliminary data.</text>
</comment>
<dbReference type="GO" id="GO:0048046">
    <property type="term" value="C:apoplast"/>
    <property type="evidence" value="ECO:0007669"/>
    <property type="project" value="UniProtKB-SubCell"/>
</dbReference>
<comment type="subcellular location">
    <subcellularLocation>
        <location evidence="1">Secreted</location>
        <location evidence="1">Extracellular space</location>
        <location evidence="1">Apoplast</location>
    </subcellularLocation>
</comment>
<comment type="similarity">
    <text evidence="2">Belongs to the C-terminally encoded plant signaling peptide (CEP) family.</text>
</comment>
<keyword evidence="4" id="KW-0964">Secreted</keyword>
<evidence type="ECO:0000256" key="2">
    <source>
        <dbReference type="ARBA" id="ARBA00008963"/>
    </source>
</evidence>
<feature type="signal peptide" evidence="8">
    <location>
        <begin position="1"/>
        <end position="29"/>
    </location>
</feature>
<dbReference type="EMBL" id="JAKUCV010002289">
    <property type="protein sequence ID" value="KAJ4843241.1"/>
    <property type="molecule type" value="Genomic_DNA"/>
</dbReference>
<evidence type="ECO:0000256" key="8">
    <source>
        <dbReference type="SAM" id="SignalP"/>
    </source>
</evidence>
<keyword evidence="7" id="KW-0379">Hydroxylation</keyword>
<evidence type="ECO:0000313" key="10">
    <source>
        <dbReference type="Proteomes" id="UP001141552"/>
    </source>
</evidence>
<dbReference type="OrthoDB" id="812917at2759"/>
<evidence type="ECO:0000256" key="5">
    <source>
        <dbReference type="ARBA" id="ARBA00022702"/>
    </source>
</evidence>
<reference evidence="9" key="1">
    <citation type="submission" date="2022-02" db="EMBL/GenBank/DDBJ databases">
        <authorList>
            <person name="Henning P.M."/>
            <person name="McCubbin A.G."/>
            <person name="Shore J.S."/>
        </authorList>
    </citation>
    <scope>NUCLEOTIDE SEQUENCE</scope>
    <source>
        <strain evidence="9">F60SS</strain>
        <tissue evidence="9">Leaves</tissue>
    </source>
</reference>
<gene>
    <name evidence="9" type="ORF">Tsubulata_044821</name>
</gene>
<keyword evidence="6 8" id="KW-0732">Signal</keyword>
<name>A0A9Q0JHY5_9ROSI</name>
<protein>
    <submittedName>
        <fullName evidence="9">Uncharacterized protein</fullName>
    </submittedName>
</protein>